<accession>A0ACC1L8V3</accession>
<keyword evidence="2" id="KW-1185">Reference proteome</keyword>
<organism evidence="1 2">
    <name type="scientific">Coemansia helicoidea</name>
    <dbReference type="NCBI Taxonomy" id="1286919"/>
    <lineage>
        <taxon>Eukaryota</taxon>
        <taxon>Fungi</taxon>
        <taxon>Fungi incertae sedis</taxon>
        <taxon>Zoopagomycota</taxon>
        <taxon>Kickxellomycotina</taxon>
        <taxon>Kickxellomycetes</taxon>
        <taxon>Kickxellales</taxon>
        <taxon>Kickxellaceae</taxon>
        <taxon>Coemansia</taxon>
    </lineage>
</organism>
<feature type="non-terminal residue" evidence="1">
    <location>
        <position position="56"/>
    </location>
</feature>
<dbReference type="EMBL" id="JANBUN010000441">
    <property type="protein sequence ID" value="KAJ2803755.1"/>
    <property type="molecule type" value="Genomic_DNA"/>
</dbReference>
<evidence type="ECO:0000313" key="1">
    <source>
        <dbReference type="EMBL" id="KAJ2803755.1"/>
    </source>
</evidence>
<reference evidence="1" key="1">
    <citation type="submission" date="2022-07" db="EMBL/GenBank/DDBJ databases">
        <title>Phylogenomic reconstructions and comparative analyses of Kickxellomycotina fungi.</title>
        <authorList>
            <person name="Reynolds N.K."/>
            <person name="Stajich J.E."/>
            <person name="Barry K."/>
            <person name="Grigoriev I.V."/>
            <person name="Crous P."/>
            <person name="Smith M.E."/>
        </authorList>
    </citation>
    <scope>NUCLEOTIDE SEQUENCE</scope>
    <source>
        <strain evidence="1">BCRC 34780</strain>
    </source>
</reference>
<protein>
    <submittedName>
        <fullName evidence="1">Uncharacterized protein</fullName>
    </submittedName>
</protein>
<dbReference type="Proteomes" id="UP001140087">
    <property type="component" value="Unassembled WGS sequence"/>
</dbReference>
<proteinExistence type="predicted"/>
<comment type="caution">
    <text evidence="1">The sequence shown here is derived from an EMBL/GenBank/DDBJ whole genome shotgun (WGS) entry which is preliminary data.</text>
</comment>
<sequence length="56" mass="6154">MLLCDLPADILAIVLGKCVVATSNAVDDFKRNLPLLAVCRLWRRLAAPLVYNCVLV</sequence>
<gene>
    <name evidence="1" type="ORF">H4R21_001909</name>
</gene>
<name>A0ACC1L8V3_9FUNG</name>
<evidence type="ECO:0000313" key="2">
    <source>
        <dbReference type="Proteomes" id="UP001140087"/>
    </source>
</evidence>